<dbReference type="SMART" id="SM00823">
    <property type="entry name" value="PKS_PP"/>
    <property type="match status" value="1"/>
</dbReference>
<dbReference type="InterPro" id="IPR036736">
    <property type="entry name" value="ACP-like_sf"/>
</dbReference>
<dbReference type="GO" id="GO:0004312">
    <property type="term" value="F:fatty acid synthase activity"/>
    <property type="evidence" value="ECO:0007669"/>
    <property type="project" value="TreeGrafter"/>
</dbReference>
<dbReference type="Pfam" id="PF00550">
    <property type="entry name" value="PP-binding"/>
    <property type="match status" value="1"/>
</dbReference>
<feature type="region of interest" description="Disordered" evidence="5">
    <location>
        <begin position="53"/>
        <end position="72"/>
    </location>
</feature>
<dbReference type="FunFam" id="1.10.1200.10:FF:000007">
    <property type="entry name" value="Probable polyketide synthase pks17"/>
    <property type="match status" value="1"/>
</dbReference>
<dbReference type="InterPro" id="IPR050091">
    <property type="entry name" value="PKS_NRPS_Biosynth_Enz"/>
</dbReference>
<keyword evidence="1" id="KW-0596">Phosphopantetheine</keyword>
<dbReference type="GO" id="GO:0031177">
    <property type="term" value="F:phosphopantetheine binding"/>
    <property type="evidence" value="ECO:0007669"/>
    <property type="project" value="InterPro"/>
</dbReference>
<proteinExistence type="predicted"/>
<sequence>MRSGMTPLPTADGMALFDAACATGEPAVVPMAFNPAALRGRSADVPPLLRGLVPPAPRTGRTSSAGTESVPALHAQLARGTEADRRRILLNLVRGQVATVLGYASAGAVDSERGFLELGLDSLTAVELRNRLAGATGLRLPATLIFDHPTASALAERLRTALEPQERTASATALAELSRLEALLRDVGAEDAGREEITIRLRSLLSGWKSAVEPTAEPDSLDAATAEEMFQMLDEEFTRP</sequence>
<evidence type="ECO:0000256" key="3">
    <source>
        <dbReference type="ARBA" id="ARBA00022679"/>
    </source>
</evidence>
<dbReference type="PROSITE" id="PS00012">
    <property type="entry name" value="PHOSPHOPANTETHEINE"/>
    <property type="match status" value="1"/>
</dbReference>
<dbReference type="PANTHER" id="PTHR43775">
    <property type="entry name" value="FATTY ACID SYNTHASE"/>
    <property type="match status" value="1"/>
</dbReference>
<evidence type="ECO:0000256" key="1">
    <source>
        <dbReference type="ARBA" id="ARBA00022450"/>
    </source>
</evidence>
<evidence type="ECO:0000259" key="6">
    <source>
        <dbReference type="PROSITE" id="PS50075"/>
    </source>
</evidence>
<keyword evidence="3" id="KW-0808">Transferase</keyword>
<dbReference type="GO" id="GO:0017000">
    <property type="term" value="P:antibiotic biosynthetic process"/>
    <property type="evidence" value="ECO:0007669"/>
    <property type="project" value="UniProtKB-ARBA"/>
</dbReference>
<dbReference type="InterPro" id="IPR020806">
    <property type="entry name" value="PKS_PP-bd"/>
</dbReference>
<dbReference type="PANTHER" id="PTHR43775:SF51">
    <property type="entry name" value="INACTIVE PHENOLPHTHIOCEROL SYNTHESIS POLYKETIDE SYNTHASE TYPE I PKS1-RELATED"/>
    <property type="match status" value="1"/>
</dbReference>
<keyword evidence="4" id="KW-0511">Multifunctional enzyme</keyword>
<dbReference type="SMART" id="SM01294">
    <property type="entry name" value="PKS_PP_betabranch"/>
    <property type="match status" value="1"/>
</dbReference>
<comment type="caution">
    <text evidence="7">The sequence shown here is derived from an EMBL/GenBank/DDBJ whole genome shotgun (WGS) entry which is preliminary data.</text>
</comment>
<keyword evidence="8" id="KW-1185">Reference proteome</keyword>
<dbReference type="Gene3D" id="1.10.1200.10">
    <property type="entry name" value="ACP-like"/>
    <property type="match status" value="1"/>
</dbReference>
<dbReference type="Gene3D" id="3.40.50.720">
    <property type="entry name" value="NAD(P)-binding Rossmann-like Domain"/>
    <property type="match status" value="1"/>
</dbReference>
<dbReference type="PROSITE" id="PS50075">
    <property type="entry name" value="CARRIER"/>
    <property type="match status" value="1"/>
</dbReference>
<gene>
    <name evidence="7" type="ORF">J1792_27455</name>
</gene>
<dbReference type="SUPFAM" id="SSF47336">
    <property type="entry name" value="ACP-like"/>
    <property type="match status" value="1"/>
</dbReference>
<evidence type="ECO:0000256" key="5">
    <source>
        <dbReference type="SAM" id="MobiDB-lite"/>
    </source>
</evidence>
<feature type="domain" description="Carrier" evidence="6">
    <location>
        <begin position="87"/>
        <end position="162"/>
    </location>
</feature>
<dbReference type="Proteomes" id="UP000664781">
    <property type="component" value="Unassembled WGS sequence"/>
</dbReference>
<name>A0A939JTD5_9ACTN</name>
<dbReference type="AlphaFoldDB" id="A0A939JTD5"/>
<dbReference type="InterPro" id="IPR009081">
    <property type="entry name" value="PP-bd_ACP"/>
</dbReference>
<dbReference type="GO" id="GO:0006633">
    <property type="term" value="P:fatty acid biosynthetic process"/>
    <property type="evidence" value="ECO:0007669"/>
    <property type="project" value="TreeGrafter"/>
</dbReference>
<dbReference type="EMBL" id="JAFMOF010000004">
    <property type="protein sequence ID" value="MBO0656355.1"/>
    <property type="molecule type" value="Genomic_DNA"/>
</dbReference>
<evidence type="ECO:0000256" key="2">
    <source>
        <dbReference type="ARBA" id="ARBA00022553"/>
    </source>
</evidence>
<accession>A0A939JTD5</accession>
<protein>
    <recommendedName>
        <fullName evidence="6">Carrier domain-containing protein</fullName>
    </recommendedName>
</protein>
<evidence type="ECO:0000256" key="4">
    <source>
        <dbReference type="ARBA" id="ARBA00023268"/>
    </source>
</evidence>
<organism evidence="7 8">
    <name type="scientific">Streptomyces triculaminicus</name>
    <dbReference type="NCBI Taxonomy" id="2816232"/>
    <lineage>
        <taxon>Bacteria</taxon>
        <taxon>Bacillati</taxon>
        <taxon>Actinomycetota</taxon>
        <taxon>Actinomycetes</taxon>
        <taxon>Kitasatosporales</taxon>
        <taxon>Streptomycetaceae</taxon>
        <taxon>Streptomyces</taxon>
    </lineage>
</organism>
<reference evidence="7" key="1">
    <citation type="submission" date="2021-03" db="EMBL/GenBank/DDBJ databases">
        <title>Streptomyces strains.</title>
        <authorList>
            <person name="Lund M.B."/>
            <person name="Toerring T."/>
        </authorList>
    </citation>
    <scope>NUCLEOTIDE SEQUENCE</scope>
    <source>
        <strain evidence="7">JCM 4242</strain>
    </source>
</reference>
<keyword evidence="2" id="KW-0597">Phosphoprotein</keyword>
<evidence type="ECO:0000313" key="7">
    <source>
        <dbReference type="EMBL" id="MBO0656355.1"/>
    </source>
</evidence>
<evidence type="ECO:0000313" key="8">
    <source>
        <dbReference type="Proteomes" id="UP000664781"/>
    </source>
</evidence>
<dbReference type="InterPro" id="IPR006162">
    <property type="entry name" value="Ppantetheine_attach_site"/>
</dbReference>